<keyword evidence="2" id="KW-0472">Membrane</keyword>
<feature type="domain" description="DUF3566" evidence="3">
    <location>
        <begin position="38"/>
        <end position="80"/>
    </location>
</feature>
<proteinExistence type="predicted"/>
<keyword evidence="5" id="KW-1185">Reference proteome</keyword>
<evidence type="ECO:0000313" key="4">
    <source>
        <dbReference type="EMBL" id="OIJ64984.1"/>
    </source>
</evidence>
<dbReference type="Proteomes" id="UP000034196">
    <property type="component" value="Unassembled WGS sequence"/>
</dbReference>
<evidence type="ECO:0000256" key="2">
    <source>
        <dbReference type="SAM" id="Phobius"/>
    </source>
</evidence>
<comment type="caution">
    <text evidence="4">The sequence shown here is derived from an EMBL/GenBank/DDBJ whole genome shotgun (WGS) entry which is preliminary data.</text>
</comment>
<keyword evidence="2" id="KW-0812">Transmembrane</keyword>
<protein>
    <recommendedName>
        <fullName evidence="3">DUF3566 domain-containing protein</fullName>
    </recommendedName>
</protein>
<feature type="transmembrane region" description="Helical" evidence="2">
    <location>
        <begin position="41"/>
        <end position="64"/>
    </location>
</feature>
<dbReference type="EMBL" id="LAVA02000067">
    <property type="protein sequence ID" value="OIJ64984.1"/>
    <property type="molecule type" value="Genomic_DNA"/>
</dbReference>
<feature type="region of interest" description="Disordered" evidence="1">
    <location>
        <begin position="103"/>
        <end position="134"/>
    </location>
</feature>
<evidence type="ECO:0000259" key="3">
    <source>
        <dbReference type="Pfam" id="PF12089"/>
    </source>
</evidence>
<gene>
    <name evidence="4" type="ORF">WN71_026250</name>
</gene>
<accession>A0A1J4NRP5</accession>
<evidence type="ECO:0000313" key="5">
    <source>
        <dbReference type="Proteomes" id="UP000034196"/>
    </source>
</evidence>
<reference evidence="4" key="1">
    <citation type="submission" date="2016-10" db="EMBL/GenBank/DDBJ databases">
        <title>Genome sequence of Streptomyces mangrovisoli MUSC 149.</title>
        <authorList>
            <person name="Lee L.-H."/>
            <person name="Ser H.-L."/>
        </authorList>
    </citation>
    <scope>NUCLEOTIDE SEQUENCE [LARGE SCALE GENOMIC DNA]</scope>
    <source>
        <strain evidence="4">MUSC 149</strain>
    </source>
</reference>
<organism evidence="4 5">
    <name type="scientific">Streptomyces mangrovisoli</name>
    <dbReference type="NCBI Taxonomy" id="1428628"/>
    <lineage>
        <taxon>Bacteria</taxon>
        <taxon>Bacillati</taxon>
        <taxon>Actinomycetota</taxon>
        <taxon>Actinomycetes</taxon>
        <taxon>Kitasatosporales</taxon>
        <taxon>Streptomycetaceae</taxon>
        <taxon>Streptomyces</taxon>
    </lineage>
</organism>
<dbReference type="AlphaFoldDB" id="A0A1J4NRP5"/>
<name>A0A1J4NRP5_9ACTN</name>
<sequence>MAFLFLAGLGICVLGTVLIASVILAVAAPGAWPSLPDSLLIATVVIAMEVFLGTAMACLCGLAYNYTARFSGGVQVDLTDDLTDPAPVTEALGLARRLQARARERLRGAKPVPASAGDTDGGEPRTSAPDLDGP</sequence>
<dbReference type="Pfam" id="PF12089">
    <property type="entry name" value="DUF3566"/>
    <property type="match status" value="1"/>
</dbReference>
<dbReference type="InterPro" id="IPR021949">
    <property type="entry name" value="DUF3566_TM"/>
</dbReference>
<evidence type="ECO:0000256" key="1">
    <source>
        <dbReference type="SAM" id="MobiDB-lite"/>
    </source>
</evidence>
<keyword evidence="2" id="KW-1133">Transmembrane helix</keyword>